<dbReference type="Proteomes" id="UP000594260">
    <property type="component" value="Unplaced"/>
</dbReference>
<evidence type="ECO:0000256" key="3">
    <source>
        <dbReference type="ARBA" id="ARBA00022448"/>
    </source>
</evidence>
<keyword evidence="9 20" id="KW-0472">Membrane</keyword>
<evidence type="ECO:0000256" key="19">
    <source>
        <dbReference type="ARBA" id="ARBA00048998"/>
    </source>
</evidence>
<keyword evidence="6" id="KW-0999">Mitochondrion inner membrane</keyword>
<evidence type="ECO:0000256" key="8">
    <source>
        <dbReference type="ARBA" id="ARBA00023128"/>
    </source>
</evidence>
<dbReference type="KEGG" id="vde:111245886"/>
<evidence type="ECO:0000256" key="4">
    <source>
        <dbReference type="ARBA" id="ARBA00022692"/>
    </source>
</evidence>
<dbReference type="SUPFAM" id="SSF103506">
    <property type="entry name" value="Mitochondrial carrier"/>
    <property type="match status" value="1"/>
</dbReference>
<reference evidence="22" key="1">
    <citation type="submission" date="2021-01" db="UniProtKB">
        <authorList>
            <consortium name="EnsemblMetazoa"/>
        </authorList>
    </citation>
    <scope>IDENTIFICATION</scope>
</reference>
<dbReference type="EnsemblMetazoa" id="XM_022794834">
    <property type="protein sequence ID" value="XP_022650569"/>
    <property type="gene ID" value="LOC111245886"/>
</dbReference>
<dbReference type="OrthoDB" id="434783at2759"/>
<evidence type="ECO:0000256" key="1">
    <source>
        <dbReference type="ARBA" id="ARBA00004448"/>
    </source>
</evidence>
<dbReference type="PANTHER" id="PTHR46356:SF1">
    <property type="entry name" value="MITOCHONDRIAL 2-OXODICARBOXYLATE CARRIER"/>
    <property type="match status" value="1"/>
</dbReference>
<dbReference type="Gene3D" id="1.50.40.10">
    <property type="entry name" value="Mitochondrial carrier domain"/>
    <property type="match status" value="1"/>
</dbReference>
<dbReference type="Pfam" id="PF00153">
    <property type="entry name" value="Mito_carr"/>
    <property type="match status" value="3"/>
</dbReference>
<comment type="function">
    <text evidence="13">Transports dicarboxylates across the inner membranes of mitochondria by a counter-exchange mechanism. Can transport 2-oxoadipate (2-oxohexanedioate), 2-oxoglutarate, adipate (hexanedioate), glutarate, and to a lesser extent, pimelate (heptanedioate), 2-oxopimelate (2-oxoheptanedioate), 2-aminoadipate (2-aminohexanedioate), oxaloacetate, and citrate. Plays a central role in catabolism of lysine, hydroxylysine, and tryptophan, by transporting common metabolite intermediates (such as 2-oxoadipate) into the mitochondria, where it is converted into acetyl-CoA and can enter the citric acid (TCA) cycle.</text>
</comment>
<name>A0A7M7JDN5_VARDE</name>
<keyword evidence="5" id="KW-0677">Repeat</keyword>
<evidence type="ECO:0000256" key="11">
    <source>
        <dbReference type="ARBA" id="ARBA00039747"/>
    </source>
</evidence>
<evidence type="ECO:0000256" key="6">
    <source>
        <dbReference type="ARBA" id="ARBA00022792"/>
    </source>
</evidence>
<evidence type="ECO:0000256" key="13">
    <source>
        <dbReference type="ARBA" id="ARBA00046087"/>
    </source>
</evidence>
<dbReference type="OMA" id="LPFQYQF"/>
<dbReference type="PANTHER" id="PTHR46356">
    <property type="entry name" value="MITOCHONDRIAL 2-OXODICARBOXYLATE CARRIER"/>
    <property type="match status" value="1"/>
</dbReference>
<evidence type="ECO:0000313" key="22">
    <source>
        <dbReference type="EnsemblMetazoa" id="XP_022650566"/>
    </source>
</evidence>
<evidence type="ECO:0000256" key="10">
    <source>
        <dbReference type="ARBA" id="ARBA00036018"/>
    </source>
</evidence>
<evidence type="ECO:0000256" key="5">
    <source>
        <dbReference type="ARBA" id="ARBA00022737"/>
    </source>
</evidence>
<comment type="catalytic activity">
    <reaction evidence="19">
        <text>hexanedioate(in) + 2-oxoglutarate(out) = hexanedioate(out) + 2-oxoglutarate(in)</text>
        <dbReference type="Rhea" id="RHEA:71743"/>
        <dbReference type="ChEBI" id="CHEBI:16810"/>
        <dbReference type="ChEBI" id="CHEBI:17128"/>
    </reaction>
</comment>
<keyword evidence="23" id="KW-1185">Reference proteome</keyword>
<comment type="similarity">
    <text evidence="2 21">Belongs to the mitochondrial carrier (TC 2.A.29) family.</text>
</comment>
<proteinExistence type="inferred from homology"/>
<evidence type="ECO:0000256" key="12">
    <source>
        <dbReference type="ARBA" id="ARBA00041874"/>
    </source>
</evidence>
<dbReference type="EnsemblMetazoa" id="XM_022794833">
    <property type="protein sequence ID" value="XP_022650568"/>
    <property type="gene ID" value="LOC111245886"/>
</dbReference>
<comment type="catalytic activity">
    <reaction evidence="14">
        <text>heptanedioate(in) + 2-oxoglutarate(out) = heptanedioate(out) + 2-oxoglutarate(in)</text>
        <dbReference type="Rhea" id="RHEA:71759"/>
        <dbReference type="ChEBI" id="CHEBI:16810"/>
        <dbReference type="ChEBI" id="CHEBI:36165"/>
    </reaction>
</comment>
<comment type="catalytic activity">
    <reaction evidence="16">
        <text>L-2-aminoadipate(in) + 2-oxoglutarate(out) = L-2-aminoadipate(out) + 2-oxoglutarate(in)</text>
        <dbReference type="Rhea" id="RHEA:71747"/>
        <dbReference type="ChEBI" id="CHEBI:16810"/>
        <dbReference type="ChEBI" id="CHEBI:58672"/>
    </reaction>
</comment>
<dbReference type="InterPro" id="IPR051752">
    <property type="entry name" value="Mito_2-oxodicarb_carrier"/>
</dbReference>
<dbReference type="GO" id="GO:0005743">
    <property type="term" value="C:mitochondrial inner membrane"/>
    <property type="evidence" value="ECO:0007669"/>
    <property type="project" value="UniProtKB-SubCell"/>
</dbReference>
<evidence type="ECO:0000256" key="9">
    <source>
        <dbReference type="ARBA" id="ARBA00023136"/>
    </source>
</evidence>
<feature type="repeat" description="Solcar" evidence="20">
    <location>
        <begin position="111"/>
        <end position="200"/>
    </location>
</feature>
<feature type="repeat" description="Solcar" evidence="20">
    <location>
        <begin position="15"/>
        <end position="104"/>
    </location>
</feature>
<dbReference type="EnsemblMetazoa" id="XM_022794837">
    <property type="protein sequence ID" value="XP_022650572"/>
    <property type="gene ID" value="LOC111245886"/>
</dbReference>
<evidence type="ECO:0000256" key="18">
    <source>
        <dbReference type="ARBA" id="ARBA00048920"/>
    </source>
</evidence>
<dbReference type="GeneID" id="111245886"/>
<keyword evidence="3 21" id="KW-0813">Transport</keyword>
<dbReference type="RefSeq" id="XP_022650568.1">
    <property type="nucleotide sequence ID" value="XM_022794833.1"/>
</dbReference>
<dbReference type="AlphaFoldDB" id="A0A7M7JDN5"/>
<comment type="catalytic activity">
    <reaction evidence="10">
        <text>2-oxoadipate(in) + 2-oxoglutarate(out) = 2-oxoadipate(out) + 2-oxoglutarate(in)</text>
        <dbReference type="Rhea" id="RHEA:71739"/>
        <dbReference type="ChEBI" id="CHEBI:16810"/>
        <dbReference type="ChEBI" id="CHEBI:57499"/>
    </reaction>
</comment>
<dbReference type="EnsemblMetazoa" id="XM_022794832">
    <property type="protein sequence ID" value="XP_022650567"/>
    <property type="gene ID" value="LOC111245886"/>
</dbReference>
<comment type="subcellular location">
    <subcellularLocation>
        <location evidence="1">Mitochondrion inner membrane</location>
        <topology evidence="1">Multi-pass membrane protein</topology>
    </subcellularLocation>
</comment>
<dbReference type="RefSeq" id="XP_022650566.1">
    <property type="nucleotide sequence ID" value="XM_022794831.1"/>
</dbReference>
<evidence type="ECO:0000256" key="20">
    <source>
        <dbReference type="PROSITE-ProRule" id="PRU00282"/>
    </source>
</evidence>
<organism evidence="22 23">
    <name type="scientific">Varroa destructor</name>
    <name type="common">Honeybee mite</name>
    <dbReference type="NCBI Taxonomy" id="109461"/>
    <lineage>
        <taxon>Eukaryota</taxon>
        <taxon>Metazoa</taxon>
        <taxon>Ecdysozoa</taxon>
        <taxon>Arthropoda</taxon>
        <taxon>Chelicerata</taxon>
        <taxon>Arachnida</taxon>
        <taxon>Acari</taxon>
        <taxon>Parasitiformes</taxon>
        <taxon>Mesostigmata</taxon>
        <taxon>Gamasina</taxon>
        <taxon>Dermanyssoidea</taxon>
        <taxon>Varroidae</taxon>
        <taxon>Varroa</taxon>
    </lineage>
</organism>
<evidence type="ECO:0000256" key="15">
    <source>
        <dbReference type="ARBA" id="ARBA00048003"/>
    </source>
</evidence>
<dbReference type="RefSeq" id="XP_022650569.1">
    <property type="nucleotide sequence ID" value="XM_022794834.1"/>
</dbReference>
<sequence length="306" mass="34298">MADERAASKMKKVGREASIQIASGGSAGFVEICLMHPLDVVKTRFQVQSSVSDPERYRSIADCFRRMIRSEGFFSIYKGIFPPILAETPKRAVKFFTFEQYKKVFRYGTKDTPVSLSMAGLFAGLTEAVFVNPFEVVKVRLQTDKSKVSDQMTTYQVARRIHREGGLGLRGLNLGLTSTMMRNGAFNMVYFGFYFSVKDVLPKTDNEAATLALRILTGFTAGTLASCFNIPFDVAKSRIQSTGHIPDTKYKGCLQSVGLVYREEGFRALYKGLVPKVLRLGPGGAVMLVVYEHMREFLEHKWPPYN</sequence>
<dbReference type="FunCoup" id="A0A7M7JDN5">
    <property type="interactions" value="109"/>
</dbReference>
<comment type="catalytic activity">
    <reaction evidence="18">
        <text>glutarate(in) + 2-oxoglutarate(out) = glutarate(out) + 2-oxoglutarate(in)</text>
        <dbReference type="Rhea" id="RHEA:71751"/>
        <dbReference type="ChEBI" id="CHEBI:16810"/>
        <dbReference type="ChEBI" id="CHEBI:30921"/>
    </reaction>
</comment>
<dbReference type="InParanoid" id="A0A7M7JDN5"/>
<evidence type="ECO:0000256" key="14">
    <source>
        <dbReference type="ARBA" id="ARBA00047537"/>
    </source>
</evidence>
<evidence type="ECO:0000313" key="23">
    <source>
        <dbReference type="Proteomes" id="UP000594260"/>
    </source>
</evidence>
<feature type="repeat" description="Solcar" evidence="20">
    <location>
        <begin position="209"/>
        <end position="297"/>
    </location>
</feature>
<protein>
    <recommendedName>
        <fullName evidence="11">Mitochondrial 2-oxodicarboxylate carrier</fullName>
    </recommendedName>
    <alternativeName>
        <fullName evidence="12">Solute carrier family 25 member 21</fullName>
    </alternativeName>
</protein>
<keyword evidence="8" id="KW-0496">Mitochondrion</keyword>
<dbReference type="PROSITE" id="PS50920">
    <property type="entry name" value="SOLCAR"/>
    <property type="match status" value="3"/>
</dbReference>
<evidence type="ECO:0000256" key="7">
    <source>
        <dbReference type="ARBA" id="ARBA00022989"/>
    </source>
</evidence>
<keyword evidence="7" id="KW-1133">Transmembrane helix</keyword>
<evidence type="ECO:0000256" key="2">
    <source>
        <dbReference type="ARBA" id="ARBA00006375"/>
    </source>
</evidence>
<dbReference type="EnsemblMetazoa" id="XM_022794831">
    <property type="protein sequence ID" value="XP_022650566"/>
    <property type="gene ID" value="LOC111245886"/>
</dbReference>
<dbReference type="InterPro" id="IPR023395">
    <property type="entry name" value="MCP_dom_sf"/>
</dbReference>
<accession>A0A7M7JDN5</accession>
<evidence type="ECO:0000256" key="17">
    <source>
        <dbReference type="ARBA" id="ARBA00048581"/>
    </source>
</evidence>
<dbReference type="RefSeq" id="XP_022650567.1">
    <property type="nucleotide sequence ID" value="XM_022794832.1"/>
</dbReference>
<evidence type="ECO:0000256" key="16">
    <source>
        <dbReference type="ARBA" id="ARBA00048303"/>
    </source>
</evidence>
<keyword evidence="4 20" id="KW-0812">Transmembrane</keyword>
<dbReference type="InterPro" id="IPR018108">
    <property type="entry name" value="MCP_transmembrane"/>
</dbReference>
<comment type="catalytic activity">
    <reaction evidence="17">
        <text>2-oxoheptanedioate(in) + 2-oxoglutarate(out) = 2-oxoheptanedioate(out) + 2-oxoglutarate(in)</text>
        <dbReference type="Rhea" id="RHEA:71755"/>
        <dbReference type="ChEBI" id="CHEBI:16810"/>
        <dbReference type="ChEBI" id="CHEBI:72701"/>
    </reaction>
</comment>
<evidence type="ECO:0000256" key="21">
    <source>
        <dbReference type="RuleBase" id="RU000488"/>
    </source>
</evidence>
<dbReference type="RefSeq" id="XP_022650572.1">
    <property type="nucleotide sequence ID" value="XM_022794837.1"/>
</dbReference>
<comment type="catalytic activity">
    <reaction evidence="15">
        <text>citrate(in) + 2-oxoglutarate(out) = citrate(out) + 2-oxoglutarate(in)</text>
        <dbReference type="Rhea" id="RHEA:71763"/>
        <dbReference type="ChEBI" id="CHEBI:16810"/>
        <dbReference type="ChEBI" id="CHEBI:16947"/>
    </reaction>
</comment>